<dbReference type="InterPro" id="IPR025232">
    <property type="entry name" value="DUF4174"/>
</dbReference>
<evidence type="ECO:0000259" key="3">
    <source>
        <dbReference type="Pfam" id="PF13778"/>
    </source>
</evidence>
<dbReference type="AlphaFoldDB" id="A0A5M6D5E6"/>
<protein>
    <submittedName>
        <fullName evidence="4">DUF4174 domain-containing protein</fullName>
    </submittedName>
</protein>
<dbReference type="EMBL" id="VWOX01000007">
    <property type="protein sequence ID" value="KAA5542573.1"/>
    <property type="molecule type" value="Genomic_DNA"/>
</dbReference>
<evidence type="ECO:0000313" key="4">
    <source>
        <dbReference type="EMBL" id="KAA5542573.1"/>
    </source>
</evidence>
<sequence>MSYLMSATSVATFAMSSLSVFTRSGERYRSEKEDRSPRPLRALLRQESATVEIRGRITVRPAKWFGGPSEATISANGLTFRLDSRGDRPLARRLASINGMEAVVQGQLFADDSSRSNASLVIRVNRARPTVGSCHSPEQESGPMNKPPLDATDFQIKDLKWKRRPLLIFAPREDSRPLGAQTGSLANQADSVRERDMTVIRVIGGDAAWLGETKLSETTAKSLRSLYDVPTGPFQVILVGKDGTVKLRSDEPVCPDRLFEFIDAMPMRQREMMRQKQFSLPDAAAQQQSQQ</sequence>
<feature type="domain" description="DUF4174" evidence="3">
    <location>
        <begin position="157"/>
        <end position="271"/>
    </location>
</feature>
<accession>A0A5M6D5E6</accession>
<evidence type="ECO:0000256" key="2">
    <source>
        <dbReference type="SAM" id="MobiDB-lite"/>
    </source>
</evidence>
<reference evidence="4 5" key="1">
    <citation type="submission" date="2019-08" db="EMBL/GenBank/DDBJ databases">
        <authorList>
            <person name="Dhanesh K."/>
            <person name="Kumar G."/>
            <person name="Sasikala C."/>
            <person name="Venkata Ramana C."/>
        </authorList>
    </citation>
    <scope>NUCLEOTIDE SEQUENCE [LARGE SCALE GENOMIC DNA]</scope>
    <source>
        <strain evidence="4 5">JC645</strain>
    </source>
</reference>
<evidence type="ECO:0000256" key="1">
    <source>
        <dbReference type="ARBA" id="ARBA00022729"/>
    </source>
</evidence>
<comment type="caution">
    <text evidence="4">The sequence shown here is derived from an EMBL/GenBank/DDBJ whole genome shotgun (WGS) entry which is preliminary data.</text>
</comment>
<name>A0A5M6D5E6_9BACT</name>
<evidence type="ECO:0000313" key="5">
    <source>
        <dbReference type="Proteomes" id="UP000324479"/>
    </source>
</evidence>
<dbReference type="Proteomes" id="UP000324479">
    <property type="component" value="Unassembled WGS sequence"/>
</dbReference>
<feature type="region of interest" description="Disordered" evidence="2">
    <location>
        <begin position="130"/>
        <end position="150"/>
    </location>
</feature>
<keyword evidence="5" id="KW-1185">Reference proteome</keyword>
<proteinExistence type="predicted"/>
<organism evidence="4 5">
    <name type="scientific">Roseiconus nitratireducens</name>
    <dbReference type="NCBI Taxonomy" id="2605748"/>
    <lineage>
        <taxon>Bacteria</taxon>
        <taxon>Pseudomonadati</taxon>
        <taxon>Planctomycetota</taxon>
        <taxon>Planctomycetia</taxon>
        <taxon>Pirellulales</taxon>
        <taxon>Pirellulaceae</taxon>
        <taxon>Roseiconus</taxon>
    </lineage>
</organism>
<keyword evidence="1" id="KW-0732">Signal</keyword>
<dbReference type="Pfam" id="PF13778">
    <property type="entry name" value="DUF4174"/>
    <property type="match status" value="1"/>
</dbReference>
<gene>
    <name evidence="4" type="ORF">FYK55_13615</name>
</gene>